<dbReference type="GO" id="GO:0045202">
    <property type="term" value="C:synapse"/>
    <property type="evidence" value="ECO:0007669"/>
    <property type="project" value="GOC"/>
</dbReference>
<dbReference type="Proteomes" id="UP000314983">
    <property type="component" value="Chromosome 12"/>
</dbReference>
<dbReference type="STRING" id="8005.ENSEEEP00000003242"/>
<sequence length="325" mass="36249">MSMSAFQKVTLVSCLVLCVALLLPKMLLSRDKRDFPPMLHRKAPPEHGPGGLFSRPHNPEAIARAKGNGAARGKSNLAGQIIPVYGFGILLYIIYIIFKITSKGKPTQSHENRFSTMRSEKMKRKITDFELTQLQERLKETEDAMERIVSRAQTQHGIPERTFECGSIADQEETLLLQLREITRVMQAGQLLEGIPLESDMMDSYGDQDLEGILTVNTHPACTAPHCLSKQLKFTYYSEGRRTAESESAFCYGENNPDDPNSQALGDHQGHNEECVITDACGEEVLAGERMTLESLLPWADETKYTYFHSVSASENKDASFSATV</sequence>
<dbReference type="InterPro" id="IPR032763">
    <property type="entry name" value="RIC3_N"/>
</dbReference>
<dbReference type="GO" id="GO:0034394">
    <property type="term" value="P:protein localization to cell surface"/>
    <property type="evidence" value="ECO:0007669"/>
    <property type="project" value="TreeGrafter"/>
</dbReference>
<gene>
    <name evidence="3" type="primary">RIC3</name>
</gene>
<reference evidence="3" key="4">
    <citation type="submission" date="2025-08" db="UniProtKB">
        <authorList>
            <consortium name="Ensembl"/>
        </authorList>
    </citation>
    <scope>IDENTIFICATION</scope>
</reference>
<evidence type="ECO:0000259" key="2">
    <source>
        <dbReference type="Pfam" id="PF15361"/>
    </source>
</evidence>
<dbReference type="GO" id="GO:0043005">
    <property type="term" value="C:neuron projection"/>
    <property type="evidence" value="ECO:0007669"/>
    <property type="project" value="TreeGrafter"/>
</dbReference>
<keyword evidence="1" id="KW-0472">Membrane</keyword>
<reference evidence="3" key="3">
    <citation type="submission" date="2020-05" db="EMBL/GenBank/DDBJ databases">
        <title>Electrophorus electricus (electric eel) genome, fEleEle1, primary haplotype.</title>
        <authorList>
            <person name="Myers G."/>
            <person name="Meyer A."/>
            <person name="Fedrigo O."/>
            <person name="Formenti G."/>
            <person name="Rhie A."/>
            <person name="Tracey A."/>
            <person name="Sims Y."/>
            <person name="Jarvis E.D."/>
        </authorList>
    </citation>
    <scope>NUCLEOTIDE SEQUENCE [LARGE SCALE GENOMIC DNA]</scope>
</reference>
<organism evidence="3 4">
    <name type="scientific">Electrophorus electricus</name>
    <name type="common">Electric eel</name>
    <name type="synonym">Gymnotus electricus</name>
    <dbReference type="NCBI Taxonomy" id="8005"/>
    <lineage>
        <taxon>Eukaryota</taxon>
        <taxon>Metazoa</taxon>
        <taxon>Chordata</taxon>
        <taxon>Craniata</taxon>
        <taxon>Vertebrata</taxon>
        <taxon>Euteleostomi</taxon>
        <taxon>Actinopterygii</taxon>
        <taxon>Neopterygii</taxon>
        <taxon>Teleostei</taxon>
        <taxon>Ostariophysi</taxon>
        <taxon>Gymnotiformes</taxon>
        <taxon>Gymnotoidei</taxon>
        <taxon>Gymnotidae</taxon>
        <taxon>Electrophorus</taxon>
    </lineage>
</organism>
<proteinExistence type="predicted"/>
<dbReference type="PANTHER" id="PTHR21723">
    <property type="entry name" value="RESISTANCE TO INHIBITORS OF CHOLINESTERASE PROTEIN 3 RIC3"/>
    <property type="match status" value="1"/>
</dbReference>
<dbReference type="InterPro" id="IPR026160">
    <property type="entry name" value="Ric3"/>
</dbReference>
<evidence type="ECO:0000313" key="4">
    <source>
        <dbReference type="Proteomes" id="UP000314983"/>
    </source>
</evidence>
<dbReference type="GO" id="GO:0043025">
    <property type="term" value="C:neuronal cell body"/>
    <property type="evidence" value="ECO:0007669"/>
    <property type="project" value="TreeGrafter"/>
</dbReference>
<reference evidence="4" key="1">
    <citation type="journal article" date="2014" name="Science">
        <title>Nonhuman genetics. Genomic basis for the convergent evolution of electric organs.</title>
        <authorList>
            <person name="Gallant J.R."/>
            <person name="Traeger L.L."/>
            <person name="Volkening J.D."/>
            <person name="Moffett H."/>
            <person name="Chen P.H."/>
            <person name="Novina C.D."/>
            <person name="Phillips G.N.Jr."/>
            <person name="Anand R."/>
            <person name="Wells G.B."/>
            <person name="Pinch M."/>
            <person name="Guth R."/>
            <person name="Unguez G.A."/>
            <person name="Albert J.S."/>
            <person name="Zakon H.H."/>
            <person name="Samanta M.P."/>
            <person name="Sussman M.R."/>
        </authorList>
    </citation>
    <scope>NUCLEOTIDE SEQUENCE [LARGE SCALE GENOMIC DNA]</scope>
</reference>
<dbReference type="AlphaFoldDB" id="A0A4W4DVB3"/>
<dbReference type="GO" id="GO:0007271">
    <property type="term" value="P:synaptic transmission, cholinergic"/>
    <property type="evidence" value="ECO:0007669"/>
    <property type="project" value="TreeGrafter"/>
</dbReference>
<feature type="domain" description="Resistance to inhibitors of cholinesterase protein 3 N-terminal" evidence="2">
    <location>
        <begin position="15"/>
        <end position="150"/>
    </location>
</feature>
<evidence type="ECO:0000313" key="3">
    <source>
        <dbReference type="Ensembl" id="ENSEEEP00000003242.2"/>
    </source>
</evidence>
<evidence type="ECO:0000256" key="1">
    <source>
        <dbReference type="SAM" id="Phobius"/>
    </source>
</evidence>
<accession>A0A4W4DVB3</accession>
<dbReference type="GeneTree" id="ENSGT00440000034107"/>
<reference evidence="3" key="5">
    <citation type="submission" date="2025-09" db="UniProtKB">
        <authorList>
            <consortium name="Ensembl"/>
        </authorList>
    </citation>
    <scope>IDENTIFICATION</scope>
</reference>
<keyword evidence="1" id="KW-0812">Transmembrane</keyword>
<dbReference type="Ensembl" id="ENSEEET00000003288.2">
    <property type="protein sequence ID" value="ENSEEEP00000003242.2"/>
    <property type="gene ID" value="ENSEEEG00000001824.2"/>
</dbReference>
<keyword evidence="4" id="KW-1185">Reference proteome</keyword>
<protein>
    <recommendedName>
        <fullName evidence="2">Resistance to inhibitors of cholinesterase protein 3 N-terminal domain-containing protein</fullName>
    </recommendedName>
</protein>
<name>A0A4W4DVB3_ELEEL</name>
<reference evidence="4" key="2">
    <citation type="journal article" date="2017" name="Sci. Adv.">
        <title>A tail of two voltages: Proteomic comparison of the three electric organs of the electric eel.</title>
        <authorList>
            <person name="Traeger L.L."/>
            <person name="Sabat G."/>
            <person name="Barrett-Wilt G.A."/>
            <person name="Wells G.B."/>
            <person name="Sussman M.R."/>
        </authorList>
    </citation>
    <scope>NUCLEOTIDE SEQUENCE [LARGE SCALE GENOMIC DNA]</scope>
</reference>
<dbReference type="PANTHER" id="PTHR21723:SF4">
    <property type="entry name" value="ZGC:92489"/>
    <property type="match status" value="1"/>
</dbReference>
<dbReference type="Pfam" id="PF15361">
    <property type="entry name" value="RIC3"/>
    <property type="match status" value="1"/>
</dbReference>
<feature type="transmembrane region" description="Helical" evidence="1">
    <location>
        <begin position="77"/>
        <end position="98"/>
    </location>
</feature>
<keyword evidence="1" id="KW-1133">Transmembrane helix</keyword>